<dbReference type="Proteomes" id="UP000218811">
    <property type="component" value="Unassembled WGS sequence"/>
</dbReference>
<gene>
    <name evidence="2" type="ORF">WOLCODRAFT_138945</name>
</gene>
<dbReference type="EMBL" id="KB468157">
    <property type="protein sequence ID" value="PCH44338.1"/>
    <property type="molecule type" value="Genomic_DNA"/>
</dbReference>
<feature type="compositionally biased region" description="Basic and acidic residues" evidence="1">
    <location>
        <begin position="24"/>
        <end position="49"/>
    </location>
</feature>
<dbReference type="AlphaFoldDB" id="A0A2H3K2H2"/>
<evidence type="ECO:0000256" key="1">
    <source>
        <dbReference type="SAM" id="MobiDB-lite"/>
    </source>
</evidence>
<evidence type="ECO:0000313" key="2">
    <source>
        <dbReference type="EMBL" id="PCH44338.1"/>
    </source>
</evidence>
<keyword evidence="3" id="KW-1185">Reference proteome</keyword>
<name>A0A2H3K2H2_WOLCO</name>
<proteinExistence type="predicted"/>
<protein>
    <submittedName>
        <fullName evidence="2">Uncharacterized protein</fullName>
    </submittedName>
</protein>
<reference evidence="2 3" key="1">
    <citation type="journal article" date="2012" name="Science">
        <title>The Paleozoic origin of enzymatic lignin decomposition reconstructed from 31 fungal genomes.</title>
        <authorList>
            <person name="Floudas D."/>
            <person name="Binder M."/>
            <person name="Riley R."/>
            <person name="Barry K."/>
            <person name="Blanchette R.A."/>
            <person name="Henrissat B."/>
            <person name="Martinez A.T."/>
            <person name="Otillar R."/>
            <person name="Spatafora J.W."/>
            <person name="Yadav J.S."/>
            <person name="Aerts A."/>
            <person name="Benoit I."/>
            <person name="Boyd A."/>
            <person name="Carlson A."/>
            <person name="Copeland A."/>
            <person name="Coutinho P.M."/>
            <person name="de Vries R.P."/>
            <person name="Ferreira P."/>
            <person name="Findley K."/>
            <person name="Foster B."/>
            <person name="Gaskell J."/>
            <person name="Glotzer D."/>
            <person name="Gorecki P."/>
            <person name="Heitman J."/>
            <person name="Hesse C."/>
            <person name="Hori C."/>
            <person name="Igarashi K."/>
            <person name="Jurgens J.A."/>
            <person name="Kallen N."/>
            <person name="Kersten P."/>
            <person name="Kohler A."/>
            <person name="Kuees U."/>
            <person name="Kumar T.K.A."/>
            <person name="Kuo A."/>
            <person name="LaButti K."/>
            <person name="Larrondo L.F."/>
            <person name="Lindquist E."/>
            <person name="Ling A."/>
            <person name="Lombard V."/>
            <person name="Lucas S."/>
            <person name="Lundell T."/>
            <person name="Martin R."/>
            <person name="McLaughlin D.J."/>
            <person name="Morgenstern I."/>
            <person name="Morin E."/>
            <person name="Murat C."/>
            <person name="Nagy L.G."/>
            <person name="Nolan M."/>
            <person name="Ohm R.A."/>
            <person name="Patyshakuliyeva A."/>
            <person name="Rokas A."/>
            <person name="Ruiz-Duenas F.J."/>
            <person name="Sabat G."/>
            <person name="Salamov A."/>
            <person name="Samejima M."/>
            <person name="Schmutz J."/>
            <person name="Slot J.C."/>
            <person name="St John F."/>
            <person name="Stenlid J."/>
            <person name="Sun H."/>
            <person name="Sun S."/>
            <person name="Syed K."/>
            <person name="Tsang A."/>
            <person name="Wiebenga A."/>
            <person name="Young D."/>
            <person name="Pisabarro A."/>
            <person name="Eastwood D.C."/>
            <person name="Martin F."/>
            <person name="Cullen D."/>
            <person name="Grigoriev I.V."/>
            <person name="Hibbett D.S."/>
        </authorList>
    </citation>
    <scope>NUCLEOTIDE SEQUENCE [LARGE SCALE GENOMIC DNA]</scope>
    <source>
        <strain evidence="2 3">MD-104</strain>
    </source>
</reference>
<accession>A0A2H3K2H2</accession>
<organism evidence="2 3">
    <name type="scientific">Wolfiporia cocos (strain MD-104)</name>
    <name type="common">Brown rot fungus</name>
    <dbReference type="NCBI Taxonomy" id="742152"/>
    <lineage>
        <taxon>Eukaryota</taxon>
        <taxon>Fungi</taxon>
        <taxon>Dikarya</taxon>
        <taxon>Basidiomycota</taxon>
        <taxon>Agaricomycotina</taxon>
        <taxon>Agaricomycetes</taxon>
        <taxon>Polyporales</taxon>
        <taxon>Phaeolaceae</taxon>
        <taxon>Wolfiporia</taxon>
    </lineage>
</organism>
<evidence type="ECO:0000313" key="3">
    <source>
        <dbReference type="Proteomes" id="UP000218811"/>
    </source>
</evidence>
<feature type="region of interest" description="Disordered" evidence="1">
    <location>
        <begin position="18"/>
        <end position="52"/>
    </location>
</feature>
<sequence>MEMALRSALFTGYASHRLSNYHDPSADVKPSFRHEGLHHEGRPTEDDLATRQSHRTRLLSVLEVSWY</sequence>